<evidence type="ECO:0000256" key="3">
    <source>
        <dbReference type="ARBA" id="ARBA00022475"/>
    </source>
</evidence>
<comment type="subcellular location">
    <subcellularLocation>
        <location evidence="1 7">Cell membrane</location>
        <topology evidence="1 7">Multi-pass membrane protein</topology>
    </subcellularLocation>
</comment>
<evidence type="ECO:0000256" key="1">
    <source>
        <dbReference type="ARBA" id="ARBA00004651"/>
    </source>
</evidence>
<evidence type="ECO:0000256" key="7">
    <source>
        <dbReference type="RuleBase" id="RU363032"/>
    </source>
</evidence>
<feature type="transmembrane region" description="Helical" evidence="7">
    <location>
        <begin position="9"/>
        <end position="29"/>
    </location>
</feature>
<dbReference type="PROSITE" id="PS50928">
    <property type="entry name" value="ABC_TM1"/>
    <property type="match status" value="1"/>
</dbReference>
<evidence type="ECO:0000313" key="9">
    <source>
        <dbReference type="EMBL" id="MSS13933.1"/>
    </source>
</evidence>
<feature type="transmembrane region" description="Helical" evidence="7">
    <location>
        <begin position="130"/>
        <end position="156"/>
    </location>
</feature>
<keyword evidence="3" id="KW-1003">Cell membrane</keyword>
<dbReference type="InterPro" id="IPR035906">
    <property type="entry name" value="MetI-like_sf"/>
</dbReference>
<protein>
    <submittedName>
        <fullName evidence="9">ABC transporter permease</fullName>
    </submittedName>
</protein>
<dbReference type="InterPro" id="IPR000515">
    <property type="entry name" value="MetI-like"/>
</dbReference>
<dbReference type="SUPFAM" id="SSF161098">
    <property type="entry name" value="MetI-like"/>
    <property type="match status" value="1"/>
</dbReference>
<accession>A0A6L5X3I5</accession>
<name>A0A6L5X3I5_9FIRM</name>
<feature type="transmembrane region" description="Helical" evidence="7">
    <location>
        <begin position="94"/>
        <end position="118"/>
    </location>
</feature>
<keyword evidence="2 7" id="KW-0813">Transport</keyword>
<evidence type="ECO:0000313" key="10">
    <source>
        <dbReference type="Proteomes" id="UP000481852"/>
    </source>
</evidence>
<dbReference type="Gene3D" id="1.10.3720.10">
    <property type="entry name" value="MetI-like"/>
    <property type="match status" value="1"/>
</dbReference>
<keyword evidence="5 7" id="KW-1133">Transmembrane helix</keyword>
<dbReference type="Pfam" id="PF19300">
    <property type="entry name" value="BPD_transp_1_N"/>
    <property type="match status" value="1"/>
</dbReference>
<sequence>MKVLLRKILNLMIALLIVTLLTFLALQVIPGDPVTKMLGADATAAQAAQLRTRLGLDQPVLVRYGRWLLSFLKGDPGISYSYSMPVAEMLKGKLSVTVILTALSFAMTVFISIPLGILTARAESVRVNHFFLIMDQLFMALPPFFIGILSVYLFGIVLKLFVPGAYIPLSESVTGGLGYLLLPALAMALPRSAMTVKMLRSSIRSQMAEDYVRTARSRGLTDGQILRRHALRGAMVPVVTFLAQSAAEIMTGTIIIEQVFTIPGLGRLFLSSIGSRDFPVVQAIVVMMAVFIILVNFAADLINMAIDPRIRVS</sequence>
<dbReference type="PANTHER" id="PTHR43163">
    <property type="entry name" value="DIPEPTIDE TRANSPORT SYSTEM PERMEASE PROTEIN DPPB-RELATED"/>
    <property type="match status" value="1"/>
</dbReference>
<dbReference type="AlphaFoldDB" id="A0A6L5X3I5"/>
<comment type="caution">
    <text evidence="9">The sequence shown here is derived from an EMBL/GenBank/DDBJ whole genome shotgun (WGS) entry which is preliminary data.</text>
</comment>
<dbReference type="InterPro" id="IPR045621">
    <property type="entry name" value="BPD_transp_1_N"/>
</dbReference>
<dbReference type="GO" id="GO:0005886">
    <property type="term" value="C:plasma membrane"/>
    <property type="evidence" value="ECO:0007669"/>
    <property type="project" value="UniProtKB-SubCell"/>
</dbReference>
<keyword evidence="10" id="KW-1185">Reference proteome</keyword>
<feature type="domain" description="ABC transmembrane type-1" evidence="8">
    <location>
        <begin position="94"/>
        <end position="299"/>
    </location>
</feature>
<gene>
    <name evidence="9" type="ORF">FYJ35_02565</name>
</gene>
<dbReference type="CDD" id="cd06261">
    <property type="entry name" value="TM_PBP2"/>
    <property type="match status" value="1"/>
</dbReference>
<evidence type="ECO:0000256" key="6">
    <source>
        <dbReference type="ARBA" id="ARBA00023136"/>
    </source>
</evidence>
<dbReference type="RefSeq" id="WP_154522711.1">
    <property type="nucleotide sequence ID" value="NZ_VULZ01000002.1"/>
</dbReference>
<comment type="similarity">
    <text evidence="7">Belongs to the binding-protein-dependent transport system permease family.</text>
</comment>
<proteinExistence type="inferred from homology"/>
<feature type="transmembrane region" description="Helical" evidence="7">
    <location>
        <begin position="280"/>
        <end position="302"/>
    </location>
</feature>
<dbReference type="PANTHER" id="PTHR43163:SF6">
    <property type="entry name" value="DIPEPTIDE TRANSPORT SYSTEM PERMEASE PROTEIN DPPB-RELATED"/>
    <property type="match status" value="1"/>
</dbReference>
<dbReference type="Proteomes" id="UP000481852">
    <property type="component" value="Unassembled WGS sequence"/>
</dbReference>
<evidence type="ECO:0000256" key="5">
    <source>
        <dbReference type="ARBA" id="ARBA00022989"/>
    </source>
</evidence>
<reference evidence="9 10" key="1">
    <citation type="submission" date="2019-08" db="EMBL/GenBank/DDBJ databases">
        <title>In-depth cultivation of the pig gut microbiome towards novel bacterial diversity and tailored functional studies.</title>
        <authorList>
            <person name="Wylensek D."/>
            <person name="Hitch T.C.A."/>
            <person name="Clavel T."/>
        </authorList>
    </citation>
    <scope>NUCLEOTIDE SEQUENCE [LARGE SCALE GENOMIC DNA]</scope>
    <source>
        <strain evidence="9 10">Oil+RF-744-WCA-WT-11</strain>
    </source>
</reference>
<evidence type="ECO:0000259" key="8">
    <source>
        <dbReference type="PROSITE" id="PS50928"/>
    </source>
</evidence>
<feature type="transmembrane region" description="Helical" evidence="7">
    <location>
        <begin position="234"/>
        <end position="260"/>
    </location>
</feature>
<evidence type="ECO:0000256" key="2">
    <source>
        <dbReference type="ARBA" id="ARBA00022448"/>
    </source>
</evidence>
<dbReference type="EMBL" id="VULZ01000002">
    <property type="protein sequence ID" value="MSS13933.1"/>
    <property type="molecule type" value="Genomic_DNA"/>
</dbReference>
<keyword evidence="4 7" id="KW-0812">Transmembrane</keyword>
<dbReference type="Pfam" id="PF00528">
    <property type="entry name" value="BPD_transp_1"/>
    <property type="match status" value="1"/>
</dbReference>
<evidence type="ECO:0000256" key="4">
    <source>
        <dbReference type="ARBA" id="ARBA00022692"/>
    </source>
</evidence>
<feature type="transmembrane region" description="Helical" evidence="7">
    <location>
        <begin position="176"/>
        <end position="194"/>
    </location>
</feature>
<organism evidence="9 10">
    <name type="scientific">Porcincola intestinalis</name>
    <dbReference type="NCBI Taxonomy" id="2606632"/>
    <lineage>
        <taxon>Bacteria</taxon>
        <taxon>Bacillati</taxon>
        <taxon>Bacillota</taxon>
        <taxon>Clostridia</taxon>
        <taxon>Lachnospirales</taxon>
        <taxon>Lachnospiraceae</taxon>
        <taxon>Porcincola</taxon>
    </lineage>
</organism>
<keyword evidence="6 7" id="KW-0472">Membrane</keyword>
<dbReference type="GO" id="GO:0071916">
    <property type="term" value="F:dipeptide transmembrane transporter activity"/>
    <property type="evidence" value="ECO:0007669"/>
    <property type="project" value="TreeGrafter"/>
</dbReference>